<dbReference type="Proteomes" id="UP000030689">
    <property type="component" value="Unassembled WGS sequence"/>
</dbReference>
<evidence type="ECO:0000313" key="3">
    <source>
        <dbReference type="Proteomes" id="UP000030689"/>
    </source>
</evidence>
<reference evidence="2 3" key="1">
    <citation type="journal article" date="2013" name="Front. Plant Sci.">
        <title>The Reference Genome of the Halophytic Plant Eutrema salsugineum.</title>
        <authorList>
            <person name="Yang R."/>
            <person name="Jarvis D.E."/>
            <person name="Chen H."/>
            <person name="Beilstein M.A."/>
            <person name="Grimwood J."/>
            <person name="Jenkins J."/>
            <person name="Shu S."/>
            <person name="Prochnik S."/>
            <person name="Xin M."/>
            <person name="Ma C."/>
            <person name="Schmutz J."/>
            <person name="Wing R.A."/>
            <person name="Mitchell-Olds T."/>
            <person name="Schumaker K.S."/>
            <person name="Wang X."/>
        </authorList>
    </citation>
    <scope>NUCLEOTIDE SEQUENCE [LARGE SCALE GENOMIC DNA]</scope>
</reference>
<keyword evidence="3" id="KW-1185">Reference proteome</keyword>
<dbReference type="EMBL" id="KI517384">
    <property type="protein sequence ID" value="ESQ54966.1"/>
    <property type="molecule type" value="Genomic_DNA"/>
</dbReference>
<dbReference type="STRING" id="72664.V4P613"/>
<dbReference type="InterPro" id="IPR007612">
    <property type="entry name" value="LOR"/>
</dbReference>
<dbReference type="InterPro" id="IPR038595">
    <property type="entry name" value="LOR_sf"/>
</dbReference>
<organism evidence="2 3">
    <name type="scientific">Eutrema salsugineum</name>
    <name type="common">Saltwater cress</name>
    <name type="synonym">Sisymbrium salsugineum</name>
    <dbReference type="NCBI Taxonomy" id="72664"/>
    <lineage>
        <taxon>Eukaryota</taxon>
        <taxon>Viridiplantae</taxon>
        <taxon>Streptophyta</taxon>
        <taxon>Embryophyta</taxon>
        <taxon>Tracheophyta</taxon>
        <taxon>Spermatophyta</taxon>
        <taxon>Magnoliopsida</taxon>
        <taxon>eudicotyledons</taxon>
        <taxon>Gunneridae</taxon>
        <taxon>Pentapetalae</taxon>
        <taxon>rosids</taxon>
        <taxon>malvids</taxon>
        <taxon>Brassicales</taxon>
        <taxon>Brassicaceae</taxon>
        <taxon>Eutremeae</taxon>
        <taxon>Eutrema</taxon>
    </lineage>
</organism>
<accession>V4P613</accession>
<dbReference type="InterPro" id="IPR025659">
    <property type="entry name" value="Tubby-like_C"/>
</dbReference>
<dbReference type="OMA" id="AMVMNTR"/>
<proteinExistence type="inferred from homology"/>
<dbReference type="AlphaFoldDB" id="V4P613"/>
<dbReference type="SUPFAM" id="SSF54518">
    <property type="entry name" value="Tubby C-terminal domain-like"/>
    <property type="match status" value="1"/>
</dbReference>
<dbReference type="Pfam" id="PF04525">
    <property type="entry name" value="LOR"/>
    <property type="match status" value="1"/>
</dbReference>
<dbReference type="PANTHER" id="PTHR31087:SF160">
    <property type="entry name" value="PROTEIN LURP-ONE-RELATED 1-RELATED"/>
    <property type="match status" value="1"/>
</dbReference>
<dbReference type="PANTHER" id="PTHR31087">
    <property type="match status" value="1"/>
</dbReference>
<dbReference type="Gramene" id="ESQ54966">
    <property type="protein sequence ID" value="ESQ54966"/>
    <property type="gene ID" value="EUTSA_v10025938mg"/>
</dbReference>
<evidence type="ECO:0000313" key="2">
    <source>
        <dbReference type="EMBL" id="ESQ54966.1"/>
    </source>
</evidence>
<dbReference type="KEGG" id="eus:EUTSA_v10025938mg"/>
<comment type="similarity">
    <text evidence="1">Belongs to the LOR family.</text>
</comment>
<protein>
    <recommendedName>
        <fullName evidence="4">Protein LURP-one-related 15</fullName>
    </recommendedName>
</protein>
<name>V4P613_EUTSA</name>
<dbReference type="Gene3D" id="2.40.160.200">
    <property type="entry name" value="LURP1-related"/>
    <property type="match status" value="1"/>
</dbReference>
<evidence type="ECO:0000256" key="1">
    <source>
        <dbReference type="ARBA" id="ARBA00005437"/>
    </source>
</evidence>
<dbReference type="eggNOG" id="ENOG502QUU9">
    <property type="taxonomic scope" value="Eukaryota"/>
</dbReference>
<sequence length="281" mass="31927">MAQSYTAGSGVIVDARFCVKHPVELAIVRKVMKFKAGNFAITDVNGDLLFKVNDRLFGLHDKRILLDGSGSPVLTLREKIRTMHNRWKVFRGGSTEESDHLYTVKKKSMVQFFDTKLDVFFSHNKEEKTPDFRVECESSAYVVYTGESDTILAQMNKKHTAQSVLYGKHQFLVTVNPDVDYAFIASLIVILDYVNGPDPTVLAKRRIFLQRNFFYQAALIIVLRSADGVHSVEKNEQLNLYPVKKKKLKKETSKSDVVELIIAEHNSDIITINSIAMVEYT</sequence>
<gene>
    <name evidence="2" type="ORF">EUTSA_v10025938mg</name>
</gene>
<evidence type="ECO:0008006" key="4">
    <source>
        <dbReference type="Google" id="ProtNLM"/>
    </source>
</evidence>